<evidence type="ECO:0000313" key="7">
    <source>
        <dbReference type="Proteomes" id="UP000184609"/>
    </source>
</evidence>
<dbReference type="Gene3D" id="2.40.10.240">
    <property type="entry name" value="QueA-like"/>
    <property type="match status" value="1"/>
</dbReference>
<reference evidence="7" key="1">
    <citation type="submission" date="2016-12" db="EMBL/GenBank/DDBJ databases">
        <authorList>
            <person name="Varghese N."/>
            <person name="Submissions S."/>
        </authorList>
    </citation>
    <scope>NUCLEOTIDE SEQUENCE [LARGE SCALE GENOMIC DNA]</scope>
    <source>
        <strain evidence="7">DSM 25035</strain>
    </source>
</reference>
<comment type="similarity">
    <text evidence="5">Belongs to the QueA family.</text>
</comment>
<dbReference type="GO" id="GO:0051075">
    <property type="term" value="F:S-adenosylmethionine:tRNA ribosyltransferase-isomerase activity"/>
    <property type="evidence" value="ECO:0007669"/>
    <property type="project" value="UniProtKB-EC"/>
</dbReference>
<sequence length="402" mass="46164">MLEPLVNLRDYEYTLPEDRIAKYPLEKRDHSKLLHYKNGKIEHLQFFDIPDLIESGSLLVYNDTKVIPARLIFQRETGARIEIFLLQPVSPSTVIPEIMLAKHPVQWECMIGNARKWKDGEILKGSIPFRGKEIILSAKIIERETKRVEFSWSDFSLSFVDIVEASGEVPLPPYLNRQADEEDKSRYQTVYSKKEGAVAAPTAGLHFTNEVFEKIRSKRIKEAQVTLHVSAGTFQPIKVDKVTEHPMHSEQIHLSRETIQLCMEQEGKTIAVGTTSVRSLESLYWFGVKLIEGKGKDFKIEKLFPYEDRKALPSKKESLKAVLEFMDSTGIGELMGTTEIFIFPGYQFQMIEGLITNFHQPGTTLVLLIAAMLGDDWKMVYQDAMERDYRFLSYGDSSLLWF</sequence>
<dbReference type="InterPro" id="IPR003699">
    <property type="entry name" value="QueA"/>
</dbReference>
<comment type="function">
    <text evidence="5">Transfers and isomerizes the ribose moiety from AdoMet to the 7-aminomethyl group of 7-deazaguanine (preQ1-tRNA) to give epoxyqueuosine (oQ-tRNA).</text>
</comment>
<organism evidence="6 7">
    <name type="scientific">Algoriphagus zhangzhouensis</name>
    <dbReference type="NCBI Taxonomy" id="1073327"/>
    <lineage>
        <taxon>Bacteria</taxon>
        <taxon>Pseudomonadati</taxon>
        <taxon>Bacteroidota</taxon>
        <taxon>Cytophagia</taxon>
        <taxon>Cytophagales</taxon>
        <taxon>Cyclobacteriaceae</taxon>
        <taxon>Algoriphagus</taxon>
    </lineage>
</organism>
<dbReference type="Pfam" id="PF02547">
    <property type="entry name" value="Queuosine_synth"/>
    <property type="match status" value="1"/>
</dbReference>
<name>A0A1M7ZHG3_9BACT</name>
<dbReference type="SUPFAM" id="SSF111337">
    <property type="entry name" value="QueA-like"/>
    <property type="match status" value="1"/>
</dbReference>
<dbReference type="InterPro" id="IPR042118">
    <property type="entry name" value="QueA_dom1"/>
</dbReference>
<comment type="subunit">
    <text evidence="5">Monomer.</text>
</comment>
<keyword evidence="3 5" id="KW-0949">S-adenosyl-L-methionine</keyword>
<dbReference type="InterPro" id="IPR036100">
    <property type="entry name" value="QueA_sf"/>
</dbReference>
<dbReference type="PANTHER" id="PTHR30307:SF0">
    <property type="entry name" value="S-ADENOSYLMETHIONINE:TRNA RIBOSYLTRANSFERASE-ISOMERASE"/>
    <property type="match status" value="1"/>
</dbReference>
<accession>A0A1M7ZHG3</accession>
<comment type="subcellular location">
    <subcellularLocation>
        <location evidence="5">Cytoplasm</location>
    </subcellularLocation>
</comment>
<evidence type="ECO:0000256" key="5">
    <source>
        <dbReference type="HAMAP-Rule" id="MF_00113"/>
    </source>
</evidence>
<dbReference type="Gene3D" id="3.40.1780.10">
    <property type="entry name" value="QueA-like"/>
    <property type="match status" value="1"/>
</dbReference>
<comment type="pathway">
    <text evidence="5">tRNA modification; tRNA-queuosine biosynthesis.</text>
</comment>
<evidence type="ECO:0000256" key="1">
    <source>
        <dbReference type="ARBA" id="ARBA00022490"/>
    </source>
</evidence>
<keyword evidence="6" id="KW-0413">Isomerase</keyword>
<dbReference type="GO" id="GO:0005737">
    <property type="term" value="C:cytoplasm"/>
    <property type="evidence" value="ECO:0007669"/>
    <property type="project" value="UniProtKB-SubCell"/>
</dbReference>
<dbReference type="OrthoDB" id="9805933at2"/>
<dbReference type="AlphaFoldDB" id="A0A1M7ZHG3"/>
<dbReference type="UniPathway" id="UPA00392"/>
<gene>
    <name evidence="5" type="primary">queA</name>
    <name evidence="6" type="ORF">SAMN04488108_3393</name>
</gene>
<comment type="catalytic activity">
    <reaction evidence="5">
        <text>7-aminomethyl-7-carbaguanosine(34) in tRNA + S-adenosyl-L-methionine = epoxyqueuosine(34) in tRNA + adenine + L-methionine + 2 H(+)</text>
        <dbReference type="Rhea" id="RHEA:32155"/>
        <dbReference type="Rhea" id="RHEA-COMP:10342"/>
        <dbReference type="Rhea" id="RHEA-COMP:18582"/>
        <dbReference type="ChEBI" id="CHEBI:15378"/>
        <dbReference type="ChEBI" id="CHEBI:16708"/>
        <dbReference type="ChEBI" id="CHEBI:57844"/>
        <dbReference type="ChEBI" id="CHEBI:59789"/>
        <dbReference type="ChEBI" id="CHEBI:82833"/>
        <dbReference type="ChEBI" id="CHEBI:194443"/>
        <dbReference type="EC" id="2.4.99.17"/>
    </reaction>
</comment>
<dbReference type="Proteomes" id="UP000184609">
    <property type="component" value="Unassembled WGS sequence"/>
</dbReference>
<dbReference type="EMBL" id="FRXN01000005">
    <property type="protein sequence ID" value="SHO64350.1"/>
    <property type="molecule type" value="Genomic_DNA"/>
</dbReference>
<keyword evidence="7" id="KW-1185">Reference proteome</keyword>
<dbReference type="STRING" id="1073327.SAMN04488108_3393"/>
<evidence type="ECO:0000256" key="3">
    <source>
        <dbReference type="ARBA" id="ARBA00022691"/>
    </source>
</evidence>
<keyword evidence="4 5" id="KW-0671">Queuosine biosynthesis</keyword>
<dbReference type="HAMAP" id="MF_00113">
    <property type="entry name" value="QueA"/>
    <property type="match status" value="1"/>
</dbReference>
<dbReference type="GO" id="GO:0008616">
    <property type="term" value="P:tRNA queuosine(34) biosynthetic process"/>
    <property type="evidence" value="ECO:0007669"/>
    <property type="project" value="UniProtKB-UniRule"/>
</dbReference>
<evidence type="ECO:0000313" key="6">
    <source>
        <dbReference type="EMBL" id="SHO64350.1"/>
    </source>
</evidence>
<evidence type="ECO:0000256" key="4">
    <source>
        <dbReference type="ARBA" id="ARBA00022785"/>
    </source>
</evidence>
<dbReference type="EC" id="2.4.99.17" evidence="5"/>
<evidence type="ECO:0000256" key="2">
    <source>
        <dbReference type="ARBA" id="ARBA00022679"/>
    </source>
</evidence>
<keyword evidence="1 5" id="KW-0963">Cytoplasm</keyword>
<dbReference type="InterPro" id="IPR042119">
    <property type="entry name" value="QueA_dom2"/>
</dbReference>
<keyword evidence="2 5" id="KW-0808">Transferase</keyword>
<proteinExistence type="inferred from homology"/>
<dbReference type="PANTHER" id="PTHR30307">
    <property type="entry name" value="S-ADENOSYLMETHIONINE:TRNA RIBOSYLTRANSFERASE-ISOMERASE"/>
    <property type="match status" value="1"/>
</dbReference>
<dbReference type="RefSeq" id="WP_073573001.1">
    <property type="nucleotide sequence ID" value="NZ_FRXN01000005.1"/>
</dbReference>
<protein>
    <recommendedName>
        <fullName evidence="5">S-adenosylmethionine:tRNA ribosyltransferase-isomerase</fullName>
        <ecNumber evidence="5">2.4.99.17</ecNumber>
    </recommendedName>
    <alternativeName>
        <fullName evidence="5">Queuosine biosynthesis protein QueA</fullName>
    </alternativeName>
</protein>